<dbReference type="Pfam" id="PF02082">
    <property type="entry name" value="Rrf2"/>
    <property type="match status" value="1"/>
</dbReference>
<dbReference type="InterPro" id="IPR030489">
    <property type="entry name" value="TR_Rrf2-type_CS"/>
</dbReference>
<protein>
    <submittedName>
        <fullName evidence="1">Predicted transcriptional regulator of 4-carboxymuconolactone decarboxylase, Rrf2 family</fullName>
    </submittedName>
</protein>
<keyword evidence="2" id="KW-1185">Reference proteome</keyword>
<evidence type="ECO:0000313" key="2">
    <source>
        <dbReference type="Proteomes" id="UP001152604"/>
    </source>
</evidence>
<dbReference type="PROSITE" id="PS01332">
    <property type="entry name" value="HTH_RRF2_1"/>
    <property type="match status" value="1"/>
</dbReference>
<dbReference type="Proteomes" id="UP001152604">
    <property type="component" value="Unassembled WGS sequence"/>
</dbReference>
<dbReference type="InterPro" id="IPR036390">
    <property type="entry name" value="WH_DNA-bd_sf"/>
</dbReference>
<comment type="caution">
    <text evidence="1">The sequence shown here is derived from an EMBL/GenBank/DDBJ whole genome shotgun (WGS) entry which is preliminary data.</text>
</comment>
<dbReference type="EMBL" id="CAKXZS010000078">
    <property type="protein sequence ID" value="CAH2407760.1"/>
    <property type="molecule type" value="Genomic_DNA"/>
</dbReference>
<organism evidence="1 2">
    <name type="scientific">Mesorhizobium ventifaucium</name>
    <dbReference type="NCBI Taxonomy" id="666020"/>
    <lineage>
        <taxon>Bacteria</taxon>
        <taxon>Pseudomonadati</taxon>
        <taxon>Pseudomonadota</taxon>
        <taxon>Alphaproteobacteria</taxon>
        <taxon>Hyphomicrobiales</taxon>
        <taxon>Phyllobacteriaceae</taxon>
        <taxon>Mesorhizobium</taxon>
    </lineage>
</organism>
<dbReference type="InterPro" id="IPR000944">
    <property type="entry name" value="Tscrpt_reg_Rrf2"/>
</dbReference>
<dbReference type="PANTHER" id="PTHR33221:SF13">
    <property type="entry name" value="TRANSCRIPTIONAL REGULATOR-RELATED"/>
    <property type="match status" value="1"/>
</dbReference>
<name>A0ABN8KBZ4_9HYPH</name>
<reference evidence="1" key="1">
    <citation type="submission" date="2022-03" db="EMBL/GenBank/DDBJ databases">
        <authorList>
            <person name="Brunel B."/>
        </authorList>
    </citation>
    <scope>NUCLEOTIDE SEQUENCE</scope>
    <source>
        <strain evidence="1">STM4922sample</strain>
    </source>
</reference>
<proteinExistence type="predicted"/>
<dbReference type="PROSITE" id="PS51197">
    <property type="entry name" value="HTH_RRF2_2"/>
    <property type="match status" value="1"/>
</dbReference>
<evidence type="ECO:0000313" key="1">
    <source>
        <dbReference type="EMBL" id="CAH2407760.1"/>
    </source>
</evidence>
<dbReference type="SUPFAM" id="SSF46785">
    <property type="entry name" value="Winged helix' DNA-binding domain"/>
    <property type="match status" value="1"/>
</dbReference>
<dbReference type="PANTHER" id="PTHR33221">
    <property type="entry name" value="WINGED HELIX-TURN-HELIX TRANSCRIPTIONAL REGULATOR, RRF2 FAMILY"/>
    <property type="match status" value="1"/>
</dbReference>
<gene>
    <name evidence="1" type="ORF">MES4922_80089</name>
</gene>
<dbReference type="Gene3D" id="1.10.10.10">
    <property type="entry name" value="Winged helix-like DNA-binding domain superfamily/Winged helix DNA-binding domain"/>
    <property type="match status" value="1"/>
</dbReference>
<accession>A0ABN8KBZ4</accession>
<dbReference type="InterPro" id="IPR036388">
    <property type="entry name" value="WH-like_DNA-bd_sf"/>
</dbReference>
<sequence length="184" mass="19458">MIKDIHELEISTMKLGEGVEAAIHCAAMLAGVEGAATMPGAAMAEAFGLSPSYLLKHLNALTASSILESVPGPSGGYRLARPAEHITLLDIVLAVEGREPAFRCGEIRQRGPARLDASVYVKPCGINVAMLKAERAFRAALAEARLSDIVADYMSDADPRSVAANCAFVERHQRPQKSGSTSQA</sequence>